<keyword evidence="8" id="KW-1185">Reference proteome</keyword>
<keyword evidence="3 5" id="KW-1133">Transmembrane helix</keyword>
<comment type="subcellular location">
    <subcellularLocation>
        <location evidence="1">Membrane</location>
        <topology evidence="1">Multi-pass membrane protein</topology>
    </subcellularLocation>
</comment>
<dbReference type="EMBL" id="QQWG01000003">
    <property type="protein sequence ID" value="RRG23590.1"/>
    <property type="molecule type" value="Genomic_DNA"/>
</dbReference>
<evidence type="ECO:0000313" key="8">
    <source>
        <dbReference type="Proteomes" id="UP000285794"/>
    </source>
</evidence>
<evidence type="ECO:0000259" key="6">
    <source>
        <dbReference type="Pfam" id="PF04893"/>
    </source>
</evidence>
<dbReference type="RefSeq" id="WP_125029628.1">
    <property type="nucleotide sequence ID" value="NZ_JAPXVP010000003.1"/>
</dbReference>
<keyword evidence="2 5" id="KW-0812">Transmembrane</keyword>
<accession>A0A425Y5A9</accession>
<evidence type="ECO:0000313" key="7">
    <source>
        <dbReference type="EMBL" id="RRG23590.1"/>
    </source>
</evidence>
<comment type="caution">
    <text evidence="7">The sequence shown here is derived from an EMBL/GenBank/DDBJ whole genome shotgun (WGS) entry which is preliminary data.</text>
</comment>
<feature type="transmembrane region" description="Helical" evidence="5">
    <location>
        <begin position="36"/>
        <end position="56"/>
    </location>
</feature>
<reference evidence="7 8" key="1">
    <citation type="submission" date="2018-07" db="EMBL/GenBank/DDBJ databases">
        <title>Draft genome sequence of Ancylomarina sp. M1P.</title>
        <authorList>
            <person name="Yadav S."/>
            <person name="Villanueva L."/>
            <person name="Damste J.S.S."/>
        </authorList>
    </citation>
    <scope>NUCLEOTIDE SEQUENCE [LARGE SCALE GENOMIC DNA]</scope>
    <source>
        <strain evidence="7 8">M1P</strain>
    </source>
</reference>
<evidence type="ECO:0000256" key="1">
    <source>
        <dbReference type="ARBA" id="ARBA00004141"/>
    </source>
</evidence>
<keyword evidence="4 5" id="KW-0472">Membrane</keyword>
<dbReference type="InterPro" id="IPR006977">
    <property type="entry name" value="Yip1_dom"/>
</dbReference>
<feature type="domain" description="Yip1" evidence="6">
    <location>
        <begin position="13"/>
        <end position="173"/>
    </location>
</feature>
<organism evidence="7 8">
    <name type="scientific">Ancylomarina euxinus</name>
    <dbReference type="NCBI Taxonomy" id="2283627"/>
    <lineage>
        <taxon>Bacteria</taxon>
        <taxon>Pseudomonadati</taxon>
        <taxon>Bacteroidota</taxon>
        <taxon>Bacteroidia</taxon>
        <taxon>Marinilabiliales</taxon>
        <taxon>Marinifilaceae</taxon>
        <taxon>Ancylomarina</taxon>
    </lineage>
</organism>
<gene>
    <name evidence="7" type="ORF">DWB61_04135</name>
</gene>
<dbReference type="Pfam" id="PF04893">
    <property type="entry name" value="Yip1"/>
    <property type="match status" value="1"/>
</dbReference>
<proteinExistence type="predicted"/>
<dbReference type="GO" id="GO:0016020">
    <property type="term" value="C:membrane"/>
    <property type="evidence" value="ECO:0007669"/>
    <property type="project" value="UniProtKB-SubCell"/>
</dbReference>
<name>A0A425Y5A9_9BACT</name>
<dbReference type="OrthoDB" id="1120264at2"/>
<evidence type="ECO:0000256" key="2">
    <source>
        <dbReference type="ARBA" id="ARBA00022692"/>
    </source>
</evidence>
<feature type="transmembrane region" description="Helical" evidence="5">
    <location>
        <begin position="132"/>
        <end position="148"/>
    </location>
</feature>
<feature type="transmembrane region" description="Helical" evidence="5">
    <location>
        <begin position="102"/>
        <end position="120"/>
    </location>
</feature>
<feature type="transmembrane region" description="Helical" evidence="5">
    <location>
        <begin position="160"/>
        <end position="185"/>
    </location>
</feature>
<evidence type="ECO:0000256" key="4">
    <source>
        <dbReference type="ARBA" id="ARBA00023136"/>
    </source>
</evidence>
<dbReference type="Proteomes" id="UP000285794">
    <property type="component" value="Unassembled WGS sequence"/>
</dbReference>
<feature type="transmembrane region" description="Helical" evidence="5">
    <location>
        <begin position="68"/>
        <end position="90"/>
    </location>
</feature>
<protein>
    <recommendedName>
        <fullName evidence="6">Yip1 domain-containing protein</fullName>
    </recommendedName>
</protein>
<dbReference type="AlphaFoldDB" id="A0A425Y5A9"/>
<evidence type="ECO:0000256" key="5">
    <source>
        <dbReference type="SAM" id="Phobius"/>
    </source>
</evidence>
<evidence type="ECO:0000256" key="3">
    <source>
        <dbReference type="ARBA" id="ARBA00022989"/>
    </source>
</evidence>
<sequence length="189" mass="21882">MRFFSALALLGNLLFDPVRTWEKLSLKEELISDLLYKFLSIIVFCSSLFAFIGILVQTSSMVRAIVQFIIVFVSLMVGVYFAAKLLIITAPNFMGEVKMHRIFQWTIYSSSAFVLFHGLSQLFTPYSFLNQLCLFLELYFIRLLWIGLKPVLAIPENKKLGYMFLAGMFILVLPLICERILLVLFQYFQ</sequence>